<gene>
    <name evidence="1" type="ORF">B0T26DRAFT_731197</name>
</gene>
<proteinExistence type="predicted"/>
<evidence type="ECO:0000313" key="1">
    <source>
        <dbReference type="EMBL" id="KAK0703406.1"/>
    </source>
</evidence>
<dbReference type="RefSeq" id="XP_060290265.1">
    <property type="nucleotide sequence ID" value="XM_060443043.1"/>
</dbReference>
<reference evidence="1" key="1">
    <citation type="submission" date="2023-06" db="EMBL/GenBank/DDBJ databases">
        <title>Genome-scale phylogeny and comparative genomics of the fungal order Sordariales.</title>
        <authorList>
            <consortium name="Lawrence Berkeley National Laboratory"/>
            <person name="Hensen N."/>
            <person name="Bonometti L."/>
            <person name="Westerberg I."/>
            <person name="Brannstrom I.O."/>
            <person name="Guillou S."/>
            <person name="Cros-Aarteil S."/>
            <person name="Calhoun S."/>
            <person name="Haridas S."/>
            <person name="Kuo A."/>
            <person name="Mondo S."/>
            <person name="Pangilinan J."/>
            <person name="Riley R."/>
            <person name="LaButti K."/>
            <person name="Andreopoulos B."/>
            <person name="Lipzen A."/>
            <person name="Chen C."/>
            <person name="Yanf M."/>
            <person name="Daum C."/>
            <person name="Ng V."/>
            <person name="Clum A."/>
            <person name="Steindorff A."/>
            <person name="Ohm R."/>
            <person name="Martin F."/>
            <person name="Silar P."/>
            <person name="Natvig D."/>
            <person name="Lalanne C."/>
            <person name="Gautier V."/>
            <person name="Ament-velasquez S.L."/>
            <person name="Kruys A."/>
            <person name="Hutchinson M.I."/>
            <person name="Powell A.J."/>
            <person name="Barry K."/>
            <person name="Miller A.N."/>
            <person name="Grigoriev I.V."/>
            <person name="Debuchy R."/>
            <person name="Gladieux P."/>
            <person name="Thoren M.H."/>
            <person name="Johannesson H."/>
        </authorList>
    </citation>
    <scope>NUCLEOTIDE SEQUENCE</scope>
    <source>
        <strain evidence="1">SMH2392-1A</strain>
    </source>
</reference>
<dbReference type="EMBL" id="JAUIRO010000008">
    <property type="protein sequence ID" value="KAK0703406.1"/>
    <property type="molecule type" value="Genomic_DNA"/>
</dbReference>
<name>A0AA39ZTQ3_9PEZI</name>
<protein>
    <submittedName>
        <fullName evidence="1">Uncharacterized protein</fullName>
    </submittedName>
</protein>
<evidence type="ECO:0000313" key="2">
    <source>
        <dbReference type="Proteomes" id="UP001172101"/>
    </source>
</evidence>
<dbReference type="Proteomes" id="UP001172101">
    <property type="component" value="Unassembled WGS sequence"/>
</dbReference>
<dbReference type="AlphaFoldDB" id="A0AA39ZTQ3"/>
<keyword evidence="2" id="KW-1185">Reference proteome</keyword>
<sequence length="62" mass="6525">ILSVIFSGGSASLTVFCCRWARYRGSSFVTSGSSFRAPRPPASKASRGVIALCASPKSRAAW</sequence>
<dbReference type="GeneID" id="85326313"/>
<accession>A0AA39ZTQ3</accession>
<feature type="non-terminal residue" evidence="1">
    <location>
        <position position="1"/>
    </location>
</feature>
<organism evidence="1 2">
    <name type="scientific">Lasiosphaeria miniovina</name>
    <dbReference type="NCBI Taxonomy" id="1954250"/>
    <lineage>
        <taxon>Eukaryota</taxon>
        <taxon>Fungi</taxon>
        <taxon>Dikarya</taxon>
        <taxon>Ascomycota</taxon>
        <taxon>Pezizomycotina</taxon>
        <taxon>Sordariomycetes</taxon>
        <taxon>Sordariomycetidae</taxon>
        <taxon>Sordariales</taxon>
        <taxon>Lasiosphaeriaceae</taxon>
        <taxon>Lasiosphaeria</taxon>
    </lineage>
</organism>
<comment type="caution">
    <text evidence="1">The sequence shown here is derived from an EMBL/GenBank/DDBJ whole genome shotgun (WGS) entry which is preliminary data.</text>
</comment>